<protein>
    <submittedName>
        <fullName evidence="1">Uncharacterized protein</fullName>
    </submittedName>
</protein>
<reference evidence="2" key="1">
    <citation type="submission" date="2016-10" db="EMBL/GenBank/DDBJ databases">
        <authorList>
            <person name="Varghese N."/>
            <person name="Submissions S."/>
        </authorList>
    </citation>
    <scope>NUCLEOTIDE SEQUENCE [LARGE SCALE GENOMIC DNA]</scope>
    <source>
        <strain evidence="2">CGMCC 4.3506</strain>
    </source>
</reference>
<accession>A0A1G7MV66</accession>
<proteinExistence type="predicted"/>
<evidence type="ECO:0000313" key="2">
    <source>
        <dbReference type="Proteomes" id="UP000199623"/>
    </source>
</evidence>
<dbReference type="RefSeq" id="WP_090046559.1">
    <property type="nucleotide sequence ID" value="NZ_FNCC01000002.1"/>
</dbReference>
<dbReference type="AlphaFoldDB" id="A0A1G7MV66"/>
<dbReference type="Proteomes" id="UP000199623">
    <property type="component" value="Unassembled WGS sequence"/>
</dbReference>
<dbReference type="OrthoDB" id="4749283at2"/>
<name>A0A1G7MV66_9PSEU</name>
<sequence length="155" mass="16846">MQLTFPVANATVLLALTLTLSGCSGWTEQAGVGECAKQSDVTDTTVAMEKVDCSADEAVYLVASRERRTFCPEGDYLDESSGRTRKSGDTRYCYILNVNEGDCLKPTNQYFERVACTAGTRKVTKIVDGTSDRALCGGDDSKVYSRPVKTICISR</sequence>
<organism evidence="1 2">
    <name type="scientific">Lentzea fradiae</name>
    <dbReference type="NCBI Taxonomy" id="200378"/>
    <lineage>
        <taxon>Bacteria</taxon>
        <taxon>Bacillati</taxon>
        <taxon>Actinomycetota</taxon>
        <taxon>Actinomycetes</taxon>
        <taxon>Pseudonocardiales</taxon>
        <taxon>Pseudonocardiaceae</taxon>
        <taxon>Lentzea</taxon>
    </lineage>
</organism>
<dbReference type="EMBL" id="FNCC01000002">
    <property type="protein sequence ID" value="SDF65715.1"/>
    <property type="molecule type" value="Genomic_DNA"/>
</dbReference>
<dbReference type="STRING" id="200378.SAMN05216553_102530"/>
<keyword evidence="2" id="KW-1185">Reference proteome</keyword>
<evidence type="ECO:0000313" key="1">
    <source>
        <dbReference type="EMBL" id="SDF65715.1"/>
    </source>
</evidence>
<gene>
    <name evidence="1" type="ORF">SAMN05216553_102530</name>
</gene>